<gene>
    <name evidence="2" type="ORF">BCUN_0996</name>
</gene>
<sequence>MIKPVRNLARPQGPAAAPRLMDIQDTERKGDAGAPGEPEASVLMGVKVPVSLKAELKVAAVRSGRTMASIVVDAIRRELASMGE</sequence>
<dbReference type="EMBL" id="JGYV01000017">
    <property type="protein sequence ID" value="KFI61019.1"/>
    <property type="molecule type" value="Genomic_DNA"/>
</dbReference>
<feature type="region of interest" description="Disordered" evidence="1">
    <location>
        <begin position="1"/>
        <end position="39"/>
    </location>
</feature>
<dbReference type="SUPFAM" id="SSF47598">
    <property type="entry name" value="Ribbon-helix-helix"/>
    <property type="match status" value="1"/>
</dbReference>
<dbReference type="RefSeq" id="WP_033518316.1">
    <property type="nucleotide sequence ID" value="NZ_JGYV01000017.1"/>
</dbReference>
<accession>A0A087AQG9</accession>
<comment type="caution">
    <text evidence="2">The sequence shown here is derived from an EMBL/GenBank/DDBJ whole genome shotgun (WGS) entry which is preliminary data.</text>
</comment>
<dbReference type="InterPro" id="IPR013321">
    <property type="entry name" value="Arc_rbn_hlx_hlx"/>
</dbReference>
<organism evidence="2 3">
    <name type="scientific">Bifidobacterium cuniculi</name>
    <dbReference type="NCBI Taxonomy" id="1688"/>
    <lineage>
        <taxon>Bacteria</taxon>
        <taxon>Bacillati</taxon>
        <taxon>Actinomycetota</taxon>
        <taxon>Actinomycetes</taxon>
        <taxon>Bifidobacteriales</taxon>
        <taxon>Bifidobacteriaceae</taxon>
        <taxon>Bifidobacterium</taxon>
    </lineage>
</organism>
<name>A0A087AQG9_9BIFI</name>
<reference evidence="2 3" key="1">
    <citation type="submission" date="2014-03" db="EMBL/GenBank/DDBJ databases">
        <title>Genomics of Bifidobacteria.</title>
        <authorList>
            <person name="Ventura M."/>
            <person name="Milani C."/>
            <person name="Lugli G.A."/>
        </authorList>
    </citation>
    <scope>NUCLEOTIDE SEQUENCE [LARGE SCALE GENOMIC DNA]</scope>
    <source>
        <strain evidence="2 3">LMG 10738</strain>
    </source>
</reference>
<evidence type="ECO:0000313" key="3">
    <source>
        <dbReference type="Proteomes" id="UP000029067"/>
    </source>
</evidence>
<dbReference type="AlphaFoldDB" id="A0A087AQG9"/>
<dbReference type="InterPro" id="IPR010985">
    <property type="entry name" value="Ribbon_hlx_hlx"/>
</dbReference>
<proteinExistence type="predicted"/>
<protein>
    <submittedName>
        <fullName evidence="2">PTS system glucose-specific transporter subunit IIABC</fullName>
    </submittedName>
</protein>
<dbReference type="Proteomes" id="UP000029067">
    <property type="component" value="Unassembled WGS sequence"/>
</dbReference>
<evidence type="ECO:0000313" key="2">
    <source>
        <dbReference type="EMBL" id="KFI61019.1"/>
    </source>
</evidence>
<dbReference type="OrthoDB" id="9873048at2"/>
<dbReference type="STRING" id="1688.BCUN_0996"/>
<dbReference type="Gene3D" id="1.10.1220.10">
    <property type="entry name" value="Met repressor-like"/>
    <property type="match status" value="1"/>
</dbReference>
<dbReference type="GO" id="GO:0006355">
    <property type="term" value="P:regulation of DNA-templated transcription"/>
    <property type="evidence" value="ECO:0007669"/>
    <property type="project" value="InterPro"/>
</dbReference>
<evidence type="ECO:0000256" key="1">
    <source>
        <dbReference type="SAM" id="MobiDB-lite"/>
    </source>
</evidence>
<keyword evidence="3" id="KW-1185">Reference proteome</keyword>